<feature type="region of interest" description="Disordered" evidence="1">
    <location>
        <begin position="163"/>
        <end position="244"/>
    </location>
</feature>
<accession>A1AYN6</accession>
<protein>
    <submittedName>
        <fullName evidence="2">Uncharacterized protein</fullName>
    </submittedName>
</protein>
<dbReference type="EnsemblBacteria" id="ABL68380">
    <property type="protein sequence ID" value="ABL68380"/>
    <property type="gene ID" value="Pden_0266"/>
</dbReference>
<gene>
    <name evidence="2" type="ordered locus">Pden_0266</name>
</gene>
<sequence>MPRDVLGQRLERGKRGLVEGGILAAFPVSQATIERDLRRQAGEWEGAGPAAARQQDRAAILGQPRHWLGQKRRSGHVPHPASIRAISARPVARLCGPPSTTSAAACADRDALVPSHTASPLTPVAQPLKIIGRIAMANIRMVHLPSGFLIALEIGLPSVTTPIAAPEAEGGDHRHDQPAERRQCAAEPRPQQPGQHATHSPRRNQPCHWQGMPVLWIEGDRVGYSSSRSQSHEGPGRPDPFTGK</sequence>
<organism evidence="2 3">
    <name type="scientific">Paracoccus denitrificans (strain Pd 1222)</name>
    <dbReference type="NCBI Taxonomy" id="318586"/>
    <lineage>
        <taxon>Bacteria</taxon>
        <taxon>Pseudomonadati</taxon>
        <taxon>Pseudomonadota</taxon>
        <taxon>Alphaproteobacteria</taxon>
        <taxon>Rhodobacterales</taxon>
        <taxon>Paracoccaceae</taxon>
        <taxon>Paracoccus</taxon>
    </lineage>
</organism>
<dbReference type="AlphaFoldDB" id="A1AYN6"/>
<dbReference type="EMBL" id="CP000489">
    <property type="protein sequence ID" value="ABL68380.1"/>
    <property type="molecule type" value="Genomic_DNA"/>
</dbReference>
<evidence type="ECO:0000313" key="3">
    <source>
        <dbReference type="Proteomes" id="UP000000361"/>
    </source>
</evidence>
<dbReference type="Proteomes" id="UP000000361">
    <property type="component" value="Chromosome 1"/>
</dbReference>
<keyword evidence="3" id="KW-1185">Reference proteome</keyword>
<evidence type="ECO:0000313" key="2">
    <source>
        <dbReference type="EMBL" id="ABL68380.1"/>
    </source>
</evidence>
<feature type="compositionally biased region" description="Basic and acidic residues" evidence="1">
    <location>
        <begin position="170"/>
        <end position="184"/>
    </location>
</feature>
<proteinExistence type="predicted"/>
<evidence type="ECO:0000256" key="1">
    <source>
        <dbReference type="SAM" id="MobiDB-lite"/>
    </source>
</evidence>
<dbReference type="HOGENOM" id="CLU_1137194_0_0_5"/>
<dbReference type="STRING" id="318586.Pden_0266"/>
<name>A1AYN6_PARDP</name>
<reference evidence="3" key="1">
    <citation type="submission" date="2006-12" db="EMBL/GenBank/DDBJ databases">
        <title>Complete sequence of chromosome 1 of Paracoccus denitrificans PD1222.</title>
        <authorList>
            <person name="Copeland A."/>
            <person name="Lucas S."/>
            <person name="Lapidus A."/>
            <person name="Barry K."/>
            <person name="Detter J.C."/>
            <person name="Glavina del Rio T."/>
            <person name="Hammon N."/>
            <person name="Israni S."/>
            <person name="Dalin E."/>
            <person name="Tice H."/>
            <person name="Pitluck S."/>
            <person name="Munk A.C."/>
            <person name="Brettin T."/>
            <person name="Bruce D."/>
            <person name="Han C."/>
            <person name="Tapia R."/>
            <person name="Gilna P."/>
            <person name="Schmutz J."/>
            <person name="Larimer F."/>
            <person name="Land M."/>
            <person name="Hauser L."/>
            <person name="Kyrpides N."/>
            <person name="Lykidis A."/>
            <person name="Spiro S."/>
            <person name="Richardson D.J."/>
            <person name="Moir J.W.B."/>
            <person name="Ferguson S.J."/>
            <person name="van Spanning R.J.M."/>
            <person name="Richardson P."/>
        </authorList>
    </citation>
    <scope>NUCLEOTIDE SEQUENCE [LARGE SCALE GENOMIC DNA]</scope>
    <source>
        <strain evidence="3">Pd 1222</strain>
    </source>
</reference>
<dbReference type="KEGG" id="pde:Pden_0266"/>